<dbReference type="RefSeq" id="WP_177718830.1">
    <property type="nucleotide sequence ID" value="NZ_JACRSQ010000020.1"/>
</dbReference>
<keyword evidence="3" id="KW-1185">Reference proteome</keyword>
<evidence type="ECO:0000313" key="3">
    <source>
        <dbReference type="Proteomes" id="UP000657006"/>
    </source>
</evidence>
<name>A0A926DW55_9FIRM</name>
<evidence type="ECO:0000256" key="1">
    <source>
        <dbReference type="SAM" id="Phobius"/>
    </source>
</evidence>
<keyword evidence="1" id="KW-0812">Transmembrane</keyword>
<dbReference type="EMBL" id="JACRSQ010000020">
    <property type="protein sequence ID" value="MBC8544350.1"/>
    <property type="molecule type" value="Genomic_DNA"/>
</dbReference>
<reference evidence="2" key="1">
    <citation type="submission" date="2020-08" db="EMBL/GenBank/DDBJ databases">
        <title>Genome public.</title>
        <authorList>
            <person name="Liu C."/>
            <person name="Sun Q."/>
        </authorList>
    </citation>
    <scope>NUCLEOTIDE SEQUENCE</scope>
    <source>
        <strain evidence="2">NSJ-32</strain>
    </source>
</reference>
<dbReference type="Proteomes" id="UP000657006">
    <property type="component" value="Unassembled WGS sequence"/>
</dbReference>
<feature type="transmembrane region" description="Helical" evidence="1">
    <location>
        <begin position="34"/>
        <end position="52"/>
    </location>
</feature>
<accession>A0A926DW55</accession>
<evidence type="ECO:0000313" key="2">
    <source>
        <dbReference type="EMBL" id="MBC8544350.1"/>
    </source>
</evidence>
<organism evidence="2 3">
    <name type="scientific">Bianquea renquensis</name>
    <dbReference type="NCBI Taxonomy" id="2763661"/>
    <lineage>
        <taxon>Bacteria</taxon>
        <taxon>Bacillati</taxon>
        <taxon>Bacillota</taxon>
        <taxon>Clostridia</taxon>
        <taxon>Eubacteriales</taxon>
        <taxon>Bianqueaceae</taxon>
        <taxon>Bianquea</taxon>
    </lineage>
</organism>
<proteinExistence type="predicted"/>
<sequence length="244" mass="26851">MNAMQLYQEIGLVEEKLIAQANPLQFRRRNRVKWMSIAAACILLIFGASIFTNPSTDIQLALSTDSITARYIEKAPTIGSSGDLQVLTEEELINKSNTIIFKGTIQSIQNIEIDLNGSKLYRAIAQISVDAVYRGNCSPGTIASVVIPCPINSEVWVEDTGVVSAMRPGMSGIFMPMVYDTSSIYSENGATLYWQDLAPYGFSDGERFAFLKTDQGLVFARDAYPSLANATTLDAVEQFIYSKQ</sequence>
<dbReference type="AlphaFoldDB" id="A0A926DW55"/>
<gene>
    <name evidence="2" type="ORF">H8730_12460</name>
</gene>
<keyword evidence="1" id="KW-0472">Membrane</keyword>
<comment type="caution">
    <text evidence="2">The sequence shown here is derived from an EMBL/GenBank/DDBJ whole genome shotgun (WGS) entry which is preliminary data.</text>
</comment>
<protein>
    <submittedName>
        <fullName evidence="2">Uncharacterized protein</fullName>
    </submittedName>
</protein>
<keyword evidence="1" id="KW-1133">Transmembrane helix</keyword>